<evidence type="ECO:0000313" key="5">
    <source>
        <dbReference type="EMBL" id="BBX37471.1"/>
    </source>
</evidence>
<accession>A0AAI8XRP4</accession>
<dbReference type="PRINTS" id="PR01438">
    <property type="entry name" value="UNVRSLSTRESS"/>
</dbReference>
<reference evidence="5 7" key="1">
    <citation type="journal article" date="2019" name="Emerg. Microbes Infect.">
        <title>Comprehensive subspecies identification of 175 nontuberculous mycobacteria species based on 7547 genomic profiles.</title>
        <authorList>
            <person name="Matsumoto Y."/>
            <person name="Kinjo T."/>
            <person name="Motooka D."/>
            <person name="Nabeya D."/>
            <person name="Jung N."/>
            <person name="Uechi K."/>
            <person name="Horii T."/>
            <person name="Iida T."/>
            <person name="Fujita J."/>
            <person name="Nakamura S."/>
        </authorList>
    </citation>
    <scope>NUCLEOTIDE SEQUENCE [LARGE SCALE GENOMIC DNA]</scope>
    <source>
        <strain evidence="5 7">JCM 12375</strain>
    </source>
</reference>
<feature type="domain" description="UspA" evidence="4">
    <location>
        <begin position="8"/>
        <end position="153"/>
    </location>
</feature>
<dbReference type="Proteomes" id="UP001241092">
    <property type="component" value="Chromosome"/>
</dbReference>
<dbReference type="InterPro" id="IPR006016">
    <property type="entry name" value="UspA"/>
</dbReference>
<evidence type="ECO:0000313" key="6">
    <source>
        <dbReference type="EMBL" id="BDY32292.1"/>
    </source>
</evidence>
<keyword evidence="7" id="KW-1185">Reference proteome</keyword>
<gene>
    <name evidence="6" type="ORF">hbim_06255</name>
    <name evidence="5" type="ORF">MMAGJ_67530</name>
</gene>
<reference evidence="6" key="3">
    <citation type="submission" date="2023-03" db="EMBL/GenBank/DDBJ databases">
        <title>Draft genome sequence of a Mycolicibacterium mageritense strain H4_3_1 isolated from a hybrid biological-inorganic system reactor.</title>
        <authorList>
            <person name="Feng X."/>
            <person name="Kazama D."/>
            <person name="Sato K."/>
            <person name="Kobayashi H."/>
        </authorList>
    </citation>
    <scope>NUCLEOTIDE SEQUENCE</scope>
    <source>
        <strain evidence="6">H4_3_1</strain>
    </source>
</reference>
<dbReference type="SUPFAM" id="SSF52402">
    <property type="entry name" value="Adenine nucleotide alpha hydrolases-like"/>
    <property type="match status" value="2"/>
</dbReference>
<dbReference type="EMBL" id="AP027452">
    <property type="protein sequence ID" value="BDY32292.1"/>
    <property type="molecule type" value="Genomic_DNA"/>
</dbReference>
<name>A0AAI8XRP4_MYCME</name>
<evidence type="ECO:0000313" key="7">
    <source>
        <dbReference type="Proteomes" id="UP000465622"/>
    </source>
</evidence>
<dbReference type="Proteomes" id="UP000465622">
    <property type="component" value="Chromosome"/>
</dbReference>
<keyword evidence="3" id="KW-0067">ATP-binding</keyword>
<evidence type="ECO:0000259" key="4">
    <source>
        <dbReference type="Pfam" id="PF00582"/>
    </source>
</evidence>
<comment type="similarity">
    <text evidence="1">Belongs to the universal stress protein A family.</text>
</comment>
<dbReference type="Pfam" id="PF00582">
    <property type="entry name" value="Usp"/>
    <property type="match status" value="2"/>
</dbReference>
<dbReference type="InterPro" id="IPR014729">
    <property type="entry name" value="Rossmann-like_a/b/a_fold"/>
</dbReference>
<sequence>MSERTTHHKIVVGTDGSSSALVAVQWAAREAAMRHVSLTVVHVASSLPVAASVLTWPAGHIPQEVLEIQDSEARAILAEAIRTAEDTMGGAVGIEIGSEQYLGSPVSALTTLSKTAQLVVVACRGRSGRHRRLLGSVGIGLLHHARGPVAIVHDEIQPAQLTELPVLVGIDCSPASEPATALAFDEASWRGVGLVALHVCSDTDVSSVPRRDGTGVHEPAGENLAETLQAWQDRYPEVPVTRVIERGHPARHLVDHAQQAQLVIVGSHGRGGFPGMLLGSVSTAVAQEAHVPALVARRQ</sequence>
<dbReference type="Gene3D" id="3.40.50.620">
    <property type="entry name" value="HUPs"/>
    <property type="match status" value="2"/>
</dbReference>
<reference evidence="5" key="2">
    <citation type="submission" date="2020-02" db="EMBL/GenBank/DDBJ databases">
        <authorList>
            <person name="Matsumoto Y."/>
            <person name="Motooka D."/>
            <person name="Nakamura S."/>
        </authorList>
    </citation>
    <scope>NUCLEOTIDE SEQUENCE</scope>
    <source>
        <strain evidence="5">JCM 12375</strain>
    </source>
</reference>
<evidence type="ECO:0000256" key="1">
    <source>
        <dbReference type="ARBA" id="ARBA00008791"/>
    </source>
</evidence>
<dbReference type="RefSeq" id="WP_230021470.1">
    <property type="nucleotide sequence ID" value="NZ_AP022567.1"/>
</dbReference>
<dbReference type="EMBL" id="AP022567">
    <property type="protein sequence ID" value="BBX37471.1"/>
    <property type="molecule type" value="Genomic_DNA"/>
</dbReference>
<evidence type="ECO:0000313" key="8">
    <source>
        <dbReference type="Proteomes" id="UP001241092"/>
    </source>
</evidence>
<dbReference type="GO" id="GO:0005524">
    <property type="term" value="F:ATP binding"/>
    <property type="evidence" value="ECO:0007669"/>
    <property type="project" value="UniProtKB-KW"/>
</dbReference>
<dbReference type="InterPro" id="IPR006015">
    <property type="entry name" value="Universal_stress_UspA"/>
</dbReference>
<dbReference type="AlphaFoldDB" id="A0AAI8XRP4"/>
<dbReference type="PANTHER" id="PTHR46268">
    <property type="entry name" value="STRESS RESPONSE PROTEIN NHAX"/>
    <property type="match status" value="1"/>
</dbReference>
<organism evidence="6 8">
    <name type="scientific">Mycolicibacterium mageritense</name>
    <name type="common">Mycobacterium mageritense</name>
    <dbReference type="NCBI Taxonomy" id="53462"/>
    <lineage>
        <taxon>Bacteria</taxon>
        <taxon>Bacillati</taxon>
        <taxon>Actinomycetota</taxon>
        <taxon>Actinomycetes</taxon>
        <taxon>Mycobacteriales</taxon>
        <taxon>Mycobacteriaceae</taxon>
        <taxon>Mycolicibacterium</taxon>
    </lineage>
</organism>
<keyword evidence="2" id="KW-0547">Nucleotide-binding</keyword>
<protein>
    <submittedName>
        <fullName evidence="5 6">Universal stress protein</fullName>
    </submittedName>
</protein>
<feature type="domain" description="UspA" evidence="4">
    <location>
        <begin position="166"/>
        <end position="297"/>
    </location>
</feature>
<evidence type="ECO:0000256" key="3">
    <source>
        <dbReference type="ARBA" id="ARBA00022840"/>
    </source>
</evidence>
<proteinExistence type="inferred from homology"/>
<dbReference type="PANTHER" id="PTHR46268:SF27">
    <property type="entry name" value="UNIVERSAL STRESS PROTEIN RV2623"/>
    <property type="match status" value="1"/>
</dbReference>
<evidence type="ECO:0000256" key="2">
    <source>
        <dbReference type="ARBA" id="ARBA00022741"/>
    </source>
</evidence>